<reference evidence="1" key="1">
    <citation type="journal article" date="2014" name="Int. J. Syst. Evol. Microbiol.">
        <title>Complete genome sequence of Corynebacterium casei LMG S-19264T (=DSM 44701T), isolated from a smear-ripened cheese.</title>
        <authorList>
            <consortium name="US DOE Joint Genome Institute (JGI-PGF)"/>
            <person name="Walter F."/>
            <person name="Albersmeier A."/>
            <person name="Kalinowski J."/>
            <person name="Ruckert C."/>
        </authorList>
    </citation>
    <scope>NUCLEOTIDE SEQUENCE</scope>
    <source>
        <strain evidence="1">CGMCC 1.14988</strain>
    </source>
</reference>
<dbReference type="EMBL" id="BMHA01000004">
    <property type="protein sequence ID" value="GGI05212.1"/>
    <property type="molecule type" value="Genomic_DNA"/>
</dbReference>
<sequence>MLGGRPPGRPHLPDAALGETITTLAEGWTGTAEELIEAAQPLAC</sequence>
<reference evidence="1" key="2">
    <citation type="submission" date="2020-09" db="EMBL/GenBank/DDBJ databases">
        <authorList>
            <person name="Sun Q."/>
            <person name="Zhou Y."/>
        </authorList>
    </citation>
    <scope>NUCLEOTIDE SEQUENCE</scope>
    <source>
        <strain evidence="1">CGMCC 1.14988</strain>
    </source>
</reference>
<keyword evidence="2" id="KW-1185">Reference proteome</keyword>
<evidence type="ECO:0000313" key="1">
    <source>
        <dbReference type="EMBL" id="GGI05212.1"/>
    </source>
</evidence>
<proteinExistence type="predicted"/>
<evidence type="ECO:0000313" key="2">
    <source>
        <dbReference type="Proteomes" id="UP000650511"/>
    </source>
</evidence>
<organism evidence="1 2">
    <name type="scientific">Egicoccus halophilus</name>
    <dbReference type="NCBI Taxonomy" id="1670830"/>
    <lineage>
        <taxon>Bacteria</taxon>
        <taxon>Bacillati</taxon>
        <taxon>Actinomycetota</taxon>
        <taxon>Nitriliruptoria</taxon>
        <taxon>Egicoccales</taxon>
        <taxon>Egicoccaceae</taxon>
        <taxon>Egicoccus</taxon>
    </lineage>
</organism>
<gene>
    <name evidence="1" type="ORF">GCM10011354_12970</name>
</gene>
<protein>
    <submittedName>
        <fullName evidence="1">Uncharacterized protein</fullName>
    </submittedName>
</protein>
<dbReference type="RefSeq" id="WP_268234449.1">
    <property type="nucleotide sequence ID" value="NZ_BMHA01000004.1"/>
</dbReference>
<accession>A0A8J3ADE2</accession>
<dbReference type="AlphaFoldDB" id="A0A8J3ADE2"/>
<name>A0A8J3ADE2_9ACTN</name>
<comment type="caution">
    <text evidence="1">The sequence shown here is derived from an EMBL/GenBank/DDBJ whole genome shotgun (WGS) entry which is preliminary data.</text>
</comment>
<dbReference type="Proteomes" id="UP000650511">
    <property type="component" value="Unassembled WGS sequence"/>
</dbReference>